<dbReference type="PANTHER" id="PTHR22739:SF7">
    <property type="entry name" value="EG:152A3.3 PROTEIN-RELATED"/>
    <property type="match status" value="1"/>
</dbReference>
<evidence type="ECO:0000313" key="3">
    <source>
        <dbReference type="EMBL" id="KFD59876.1"/>
    </source>
</evidence>
<dbReference type="Gene3D" id="1.10.10.1540">
    <property type="entry name" value="Costar domain"/>
    <property type="match status" value="1"/>
</dbReference>
<dbReference type="Pfam" id="PF14705">
    <property type="entry name" value="Costars"/>
    <property type="match status" value="1"/>
</dbReference>
<dbReference type="InterPro" id="IPR038095">
    <property type="entry name" value="Costars_sf"/>
</dbReference>
<reference evidence="3" key="1">
    <citation type="journal article" date="2014" name="Nat. Genet.">
        <title>Genome and transcriptome of the porcine whipworm Trichuris suis.</title>
        <authorList>
            <person name="Jex A.R."/>
            <person name="Nejsum P."/>
            <person name="Schwarz E.M."/>
            <person name="Hu L."/>
            <person name="Young N.D."/>
            <person name="Hall R.S."/>
            <person name="Korhonen P.K."/>
            <person name="Liao S."/>
            <person name="Thamsborg S."/>
            <person name="Xia J."/>
            <person name="Xu P."/>
            <person name="Wang S."/>
            <person name="Scheerlinck J.P."/>
            <person name="Hofmann A."/>
            <person name="Sternberg P.W."/>
            <person name="Wang J."/>
            <person name="Gasser R.B."/>
        </authorList>
    </citation>
    <scope>NUCLEOTIDE SEQUENCE [LARGE SCALE GENOMIC DNA]</scope>
    <source>
        <strain evidence="3">DCEP-RM93F</strain>
    </source>
</reference>
<dbReference type="AlphaFoldDB" id="A0A085MRN0"/>
<sequence>MELIYRRIYGAKITVLYVDVTAGSNDLPAFAIRNDHMDRVKQSFVDDTHWLKSSNSNAVASKPPLRPISKTRSTMSASLAKFQRLSDEAAKANVSDVFSPSWTPPKFDRNAPDYGRPKHGSLTEKRGIAAGNHISREIIQLCELISEFGDTHPDGTVTITFGTLFEVYTHVSDKVGSSTVVRLIIVIIFMWLECCSEPDGIRSSNSPGKCSTNDRTKML</sequence>
<evidence type="ECO:0000259" key="2">
    <source>
        <dbReference type="SMART" id="SM01283"/>
    </source>
</evidence>
<dbReference type="EMBL" id="KL367721">
    <property type="protein sequence ID" value="KFD59876.1"/>
    <property type="molecule type" value="Genomic_DNA"/>
</dbReference>
<feature type="compositionally biased region" description="Polar residues" evidence="1">
    <location>
        <begin position="202"/>
        <end position="211"/>
    </location>
</feature>
<name>A0A085MRN0_9BILA</name>
<protein>
    <recommendedName>
        <fullName evidence="2">Costars domain-containing protein</fullName>
    </recommendedName>
</protein>
<dbReference type="SMART" id="SM01283">
    <property type="entry name" value="Costars"/>
    <property type="match status" value="1"/>
</dbReference>
<proteinExistence type="predicted"/>
<feature type="domain" description="Costars" evidence="2">
    <location>
        <begin position="132"/>
        <end position="191"/>
    </location>
</feature>
<dbReference type="InterPro" id="IPR027817">
    <property type="entry name" value="Costars_dom"/>
</dbReference>
<evidence type="ECO:0000256" key="1">
    <source>
        <dbReference type="SAM" id="MobiDB-lite"/>
    </source>
</evidence>
<accession>A0A085MRN0</accession>
<dbReference type="GO" id="GO:0003779">
    <property type="term" value="F:actin binding"/>
    <property type="evidence" value="ECO:0007669"/>
    <property type="project" value="InterPro"/>
</dbReference>
<gene>
    <name evidence="3" type="ORF">M514_03956</name>
</gene>
<dbReference type="Proteomes" id="UP000030758">
    <property type="component" value="Unassembled WGS sequence"/>
</dbReference>
<dbReference type="InterPro" id="IPR026111">
    <property type="entry name" value="Abra"/>
</dbReference>
<organism evidence="3">
    <name type="scientific">Trichuris suis</name>
    <name type="common">pig whipworm</name>
    <dbReference type="NCBI Taxonomy" id="68888"/>
    <lineage>
        <taxon>Eukaryota</taxon>
        <taxon>Metazoa</taxon>
        <taxon>Ecdysozoa</taxon>
        <taxon>Nematoda</taxon>
        <taxon>Enoplea</taxon>
        <taxon>Dorylaimia</taxon>
        <taxon>Trichinellida</taxon>
        <taxon>Trichuridae</taxon>
        <taxon>Trichuris</taxon>
    </lineage>
</organism>
<dbReference type="PANTHER" id="PTHR22739">
    <property type="entry name" value="STRIATED MUSCLE ACTIVATOR OF RHO-DEPENDENT SIGNALING-RELATED"/>
    <property type="match status" value="1"/>
</dbReference>
<dbReference type="GO" id="GO:0035025">
    <property type="term" value="P:positive regulation of Rho protein signal transduction"/>
    <property type="evidence" value="ECO:0007669"/>
    <property type="project" value="InterPro"/>
</dbReference>
<feature type="region of interest" description="Disordered" evidence="1">
    <location>
        <begin position="200"/>
        <end position="219"/>
    </location>
</feature>